<name>A0A7M1RY27_9CAUD</name>
<reference evidence="2 3" key="1">
    <citation type="submission" date="2020-07" db="EMBL/GenBank/DDBJ databases">
        <title>Taxonomic proposal: Crassvirales, a new order of highly abundant and diverse bacterial viruses.</title>
        <authorList>
            <person name="Shkoporov A.N."/>
            <person name="Stockdale S.R."/>
            <person name="Guerin E."/>
            <person name="Ross R.P."/>
            <person name="Hill C."/>
        </authorList>
    </citation>
    <scope>NUCLEOTIDE SEQUENCE [LARGE SCALE GENOMIC DNA]</scope>
</reference>
<proteinExistence type="predicted"/>
<keyword evidence="3" id="KW-1185">Reference proteome</keyword>
<feature type="domain" description="Bacterial repeat" evidence="1">
    <location>
        <begin position="450"/>
        <end position="526"/>
    </location>
</feature>
<sequence length="790" mass="88410">MTHKDIYTKFMIEYDKANLTSSYPSLTEYEVATVLDKAYNALIAQKITGNNYRRSTLESDIKSTADLEPLIRRKKMTAKTLRDLNVMYADQPKNMLYYIEALLYTNGITLNKDINDASASYNPYDGIALRTMPTQLVTHKAAEKFIVSSSNLPWVKNPVCYLENNKIFFVYDPINKPLLRNSEVGLNENNQATPVVTASLYSTRSSSQPVNIKFRDHTALVKCNYDESKYNVDLEMCKLVTYPEHPVVGEPFFVHLEPTDYTKEVPNYMTIWSNEKNGYITFMYTIWSYNLFWFRIPSGWGDLEITGYTTGDENSPGGHLVGVLETTDPPTNPYIQSGLPVTPKIKINPEGAGSAVFQQTDLKTGMDATVKIIPNKGFKADHMWHSWYDSALKKGADVEYDLSRKGIGDTFNVFLDDQDFDLYVYFEEVDDSSSDVIPDTPTTGEQITITTTCVPQEGGSIVTPVTPSADVLTGQDLSIKVVPNTGYRVVSCTVNDTWSRTSDFDDYFLIPSNETQINVKATFASIVEEPTPLSILTSVSPVNAGFVQYTPSSGNVNDTIQAKLVPNSGYKASKIKVNNAWSKSIGSDVWTTIPTYQQNIAIVGEFAEVEKEQITCTGLCSPSNGGVIQFDKSTYYEGDTIRVRLSVNPGYKFVNFNINGTALRESEIVGTWHEFRTTETRVTAIATLLALPTPVTPDDEDNPYIDGGQYGDFEIVYIKTPNKFVKDLQNPQTGWVSYFDWSTAETPDAYKFECNETMAEELISLAVMFALENVESQRLGTKLNMRGLEA</sequence>
<organism evidence="2 3">
    <name type="scientific">uncultured phage cr273_1</name>
    <dbReference type="NCBI Taxonomy" id="2772095"/>
    <lineage>
        <taxon>Viruses</taxon>
        <taxon>Duplodnaviria</taxon>
        <taxon>Heunggongvirae</taxon>
        <taxon>Uroviricota</taxon>
        <taxon>Caudoviricetes</taxon>
        <taxon>Crassvirales</taxon>
        <taxon>Suoliviridae</taxon>
        <taxon>Oafivirinae</taxon>
        <taxon>Buhlduvirus</taxon>
        <taxon>Buhlduvirus animalis</taxon>
    </lineage>
</organism>
<accession>A0A7M1RY27</accession>
<dbReference type="GeneID" id="65132101"/>
<feature type="domain" description="Bacterial repeat" evidence="1">
    <location>
        <begin position="622"/>
        <end position="665"/>
    </location>
</feature>
<evidence type="ECO:0000259" key="1">
    <source>
        <dbReference type="Pfam" id="PF18998"/>
    </source>
</evidence>
<dbReference type="Proteomes" id="UP000593824">
    <property type="component" value="Segment"/>
</dbReference>
<dbReference type="EMBL" id="MT774411">
    <property type="protein sequence ID" value="QOR57930.1"/>
    <property type="molecule type" value="Genomic_DNA"/>
</dbReference>
<evidence type="ECO:0000313" key="3">
    <source>
        <dbReference type="Proteomes" id="UP000593824"/>
    </source>
</evidence>
<protein>
    <recommendedName>
        <fullName evidence="1">Bacterial repeat domain-containing protein</fullName>
    </recommendedName>
</protein>
<evidence type="ECO:0000313" key="2">
    <source>
        <dbReference type="EMBL" id="QOR57930.1"/>
    </source>
</evidence>
<dbReference type="InterPro" id="IPR044060">
    <property type="entry name" value="Bacterial_rp_domain"/>
</dbReference>
<dbReference type="Pfam" id="PF18998">
    <property type="entry name" value="Flg_new_2"/>
    <property type="match status" value="2"/>
</dbReference>
<dbReference type="KEGG" id="vg:65132101"/>
<dbReference type="RefSeq" id="YP_010113570.1">
    <property type="nucleotide sequence ID" value="NC_055904.1"/>
</dbReference>